<sequence>MLKIQGKEVKLTNQTKIYWPDEGITKGDLIHYYDKMSKYILPYLKDRPESLNRFPNGIKGSSFYHKDAGDTAPDWVSSIKVFSESNQKISITLFAMIKQRFCTLLISVALK</sequence>
<accession>A0ABS9SEQ9</accession>
<evidence type="ECO:0000259" key="1">
    <source>
        <dbReference type="Pfam" id="PF21686"/>
    </source>
</evidence>
<reference evidence="2 3" key="1">
    <citation type="submission" date="2022-02" db="EMBL/GenBank/DDBJ databases">
        <authorList>
            <person name="Min J."/>
        </authorList>
    </citation>
    <scope>NUCLEOTIDE SEQUENCE [LARGE SCALE GENOMIC DNA]</scope>
    <source>
        <strain evidence="2 3">GR10-1</strain>
    </source>
</reference>
<dbReference type="PANTHER" id="PTHR42705:SF2">
    <property type="entry name" value="BIFUNCTIONAL NON-HOMOLOGOUS END JOINING PROTEIN LIGD"/>
    <property type="match status" value="1"/>
</dbReference>
<dbReference type="Proteomes" id="UP001202248">
    <property type="component" value="Unassembled WGS sequence"/>
</dbReference>
<organism evidence="2 3">
    <name type="scientific">Niabella ginsengisoli</name>
    <dbReference type="NCBI Taxonomy" id="522298"/>
    <lineage>
        <taxon>Bacteria</taxon>
        <taxon>Pseudomonadati</taxon>
        <taxon>Bacteroidota</taxon>
        <taxon>Chitinophagia</taxon>
        <taxon>Chitinophagales</taxon>
        <taxon>Chitinophagaceae</taxon>
        <taxon>Niabella</taxon>
    </lineage>
</organism>
<feature type="domain" description="DNA ligase D polymerase" evidence="1">
    <location>
        <begin position="25"/>
        <end position="92"/>
    </location>
</feature>
<evidence type="ECO:0000313" key="3">
    <source>
        <dbReference type="Proteomes" id="UP001202248"/>
    </source>
</evidence>
<dbReference type="Gene3D" id="3.90.920.10">
    <property type="entry name" value="DNA primase, PRIM domain"/>
    <property type="match status" value="1"/>
</dbReference>
<proteinExistence type="predicted"/>
<keyword evidence="3" id="KW-1185">Reference proteome</keyword>
<dbReference type="RefSeq" id="WP_240826257.1">
    <property type="nucleotide sequence ID" value="NZ_JAKWBL010000001.1"/>
</dbReference>
<dbReference type="InterPro" id="IPR014145">
    <property type="entry name" value="LigD_pol_dom"/>
</dbReference>
<dbReference type="Pfam" id="PF21686">
    <property type="entry name" value="LigD_Prim-Pol"/>
    <property type="match status" value="1"/>
</dbReference>
<dbReference type="InterPro" id="IPR052171">
    <property type="entry name" value="NHEJ_LigD"/>
</dbReference>
<name>A0ABS9SEQ9_9BACT</name>
<gene>
    <name evidence="2" type="ORF">MKP09_02340</name>
</gene>
<dbReference type="EMBL" id="JAKWBL010000001">
    <property type="protein sequence ID" value="MCH5596843.1"/>
    <property type="molecule type" value="Genomic_DNA"/>
</dbReference>
<comment type="caution">
    <text evidence="2">The sequence shown here is derived from an EMBL/GenBank/DDBJ whole genome shotgun (WGS) entry which is preliminary data.</text>
</comment>
<protein>
    <recommendedName>
        <fullName evidence="1">DNA ligase D polymerase domain-containing protein</fullName>
    </recommendedName>
</protein>
<evidence type="ECO:0000313" key="2">
    <source>
        <dbReference type="EMBL" id="MCH5596843.1"/>
    </source>
</evidence>
<dbReference type="PANTHER" id="PTHR42705">
    <property type="entry name" value="BIFUNCTIONAL NON-HOMOLOGOUS END JOINING PROTEIN LIGD"/>
    <property type="match status" value="1"/>
</dbReference>